<keyword evidence="4 7" id="KW-1133">Transmembrane helix</keyword>
<evidence type="ECO:0000256" key="6">
    <source>
        <dbReference type="ARBA" id="ARBA00023136"/>
    </source>
</evidence>
<dbReference type="PANTHER" id="PTHR36964">
    <property type="entry name" value="PROTEIN-METHIONINE-SULFOXIDE REDUCTASE HEME-BINDING SUBUNIT MSRQ"/>
    <property type="match status" value="1"/>
</dbReference>
<evidence type="ECO:0000256" key="4">
    <source>
        <dbReference type="ARBA" id="ARBA00022989"/>
    </source>
</evidence>
<name>A0ABT9HSM6_9SPHN</name>
<dbReference type="Proteomes" id="UP001240639">
    <property type="component" value="Unassembled WGS sequence"/>
</dbReference>
<dbReference type="Pfam" id="PF01794">
    <property type="entry name" value="Ferric_reduct"/>
    <property type="match status" value="1"/>
</dbReference>
<feature type="transmembrane region" description="Helical" evidence="7">
    <location>
        <begin position="148"/>
        <end position="165"/>
    </location>
</feature>
<feature type="domain" description="Ferric oxidoreductase" evidence="8">
    <location>
        <begin position="43"/>
        <end position="156"/>
    </location>
</feature>
<dbReference type="RefSeq" id="WP_305933370.1">
    <property type="nucleotide sequence ID" value="NZ_JAVAIM010000001.1"/>
</dbReference>
<feature type="transmembrane region" description="Helical" evidence="7">
    <location>
        <begin position="111"/>
        <end position="128"/>
    </location>
</feature>
<evidence type="ECO:0000256" key="1">
    <source>
        <dbReference type="ARBA" id="ARBA00004141"/>
    </source>
</evidence>
<comment type="caution">
    <text evidence="9">The sequence shown here is derived from an EMBL/GenBank/DDBJ whole genome shotgun (WGS) entry which is preliminary data.</text>
</comment>
<sequence>MTSFLKSRPALWLILALPGLWMGWRWIATPDDYGYGHAIGDSGDWAAWLLLLTLAVTPIRLAFRKRKWAVWLMRRRRDLGVASFGYAAFHTGIYLWKKASFSAVLAEAGEAYLLAGWLAFALFVPLAATSNDIATRALKRSWKTLHRLVYPAAVLVFLHWVLSAFDPTTAWIHVGILVGIEGVRIVLQMRQRVT</sequence>
<organism evidence="9 10">
    <name type="scientific">Qipengyuania profundimaris</name>
    <dbReference type="NCBI Taxonomy" id="3067652"/>
    <lineage>
        <taxon>Bacteria</taxon>
        <taxon>Pseudomonadati</taxon>
        <taxon>Pseudomonadota</taxon>
        <taxon>Alphaproteobacteria</taxon>
        <taxon>Sphingomonadales</taxon>
        <taxon>Erythrobacteraceae</taxon>
        <taxon>Qipengyuania</taxon>
    </lineage>
</organism>
<evidence type="ECO:0000256" key="2">
    <source>
        <dbReference type="ARBA" id="ARBA00022448"/>
    </source>
</evidence>
<dbReference type="InterPro" id="IPR022837">
    <property type="entry name" value="MsrQ-like"/>
</dbReference>
<evidence type="ECO:0000313" key="10">
    <source>
        <dbReference type="Proteomes" id="UP001240639"/>
    </source>
</evidence>
<accession>A0ABT9HSM6</accession>
<protein>
    <submittedName>
        <fullName evidence="9">Ferric reductase-like transmembrane domain-containing protein</fullName>
    </submittedName>
</protein>
<reference evidence="9 10" key="1">
    <citation type="submission" date="2023-08" db="EMBL/GenBank/DDBJ databases">
        <title>genomic of G39.</title>
        <authorList>
            <person name="Wang Y."/>
        </authorList>
    </citation>
    <scope>NUCLEOTIDE SEQUENCE [LARGE SCALE GENOMIC DNA]</scope>
    <source>
        <strain evidence="9 10">G39</strain>
    </source>
</reference>
<feature type="transmembrane region" description="Helical" evidence="7">
    <location>
        <begin position="79"/>
        <end position="96"/>
    </location>
</feature>
<gene>
    <name evidence="9" type="ORF">Q9K02_13525</name>
</gene>
<evidence type="ECO:0000256" key="5">
    <source>
        <dbReference type="ARBA" id="ARBA00023004"/>
    </source>
</evidence>
<dbReference type="InterPro" id="IPR013130">
    <property type="entry name" value="Fe3_Rdtase_TM_dom"/>
</dbReference>
<evidence type="ECO:0000256" key="7">
    <source>
        <dbReference type="SAM" id="Phobius"/>
    </source>
</evidence>
<proteinExistence type="predicted"/>
<comment type="subcellular location">
    <subcellularLocation>
        <location evidence="1">Membrane</location>
        <topology evidence="1">Multi-pass membrane protein</topology>
    </subcellularLocation>
</comment>
<feature type="transmembrane region" description="Helical" evidence="7">
    <location>
        <begin position="171"/>
        <end position="187"/>
    </location>
</feature>
<keyword evidence="2" id="KW-0813">Transport</keyword>
<dbReference type="PANTHER" id="PTHR36964:SF1">
    <property type="entry name" value="PROTEIN-METHIONINE-SULFOXIDE REDUCTASE HEME-BINDING SUBUNIT MSRQ"/>
    <property type="match status" value="1"/>
</dbReference>
<feature type="transmembrane region" description="Helical" evidence="7">
    <location>
        <begin position="46"/>
        <end position="63"/>
    </location>
</feature>
<dbReference type="EMBL" id="JAVAIM010000001">
    <property type="protein sequence ID" value="MDP4576157.1"/>
    <property type="molecule type" value="Genomic_DNA"/>
</dbReference>
<evidence type="ECO:0000259" key="8">
    <source>
        <dbReference type="Pfam" id="PF01794"/>
    </source>
</evidence>
<keyword evidence="6 7" id="KW-0472">Membrane</keyword>
<keyword evidence="3 7" id="KW-0812">Transmembrane</keyword>
<evidence type="ECO:0000313" key="9">
    <source>
        <dbReference type="EMBL" id="MDP4576157.1"/>
    </source>
</evidence>
<evidence type="ECO:0000256" key="3">
    <source>
        <dbReference type="ARBA" id="ARBA00022692"/>
    </source>
</evidence>
<keyword evidence="10" id="KW-1185">Reference proteome</keyword>
<keyword evidence="5" id="KW-0408">Iron</keyword>